<feature type="compositionally biased region" description="Basic and acidic residues" evidence="1">
    <location>
        <begin position="98"/>
        <end position="107"/>
    </location>
</feature>
<feature type="compositionally biased region" description="Basic and acidic residues" evidence="1">
    <location>
        <begin position="71"/>
        <end position="88"/>
    </location>
</feature>
<name>A0A0E0EBE2_9ORYZ</name>
<dbReference type="HOGENOM" id="CLU_2041782_0_0_1"/>
<proteinExistence type="predicted"/>
<reference evidence="2" key="1">
    <citation type="submission" date="2015-04" db="UniProtKB">
        <authorList>
            <consortium name="EnsemblPlants"/>
        </authorList>
    </citation>
    <scope>IDENTIFICATION</scope>
</reference>
<accession>A0A0E0EBE2</accession>
<evidence type="ECO:0000313" key="2">
    <source>
        <dbReference type="EnsemblPlants" id="OMERI07G11570.1"/>
    </source>
</evidence>
<reference evidence="2" key="2">
    <citation type="submission" date="2018-05" db="EMBL/GenBank/DDBJ databases">
        <title>OmerRS3 (Oryza meridionalis Reference Sequence Version 3).</title>
        <authorList>
            <person name="Zhang J."/>
            <person name="Kudrna D."/>
            <person name="Lee S."/>
            <person name="Talag J."/>
            <person name="Welchert J."/>
            <person name="Wing R.A."/>
        </authorList>
    </citation>
    <scope>NUCLEOTIDE SEQUENCE [LARGE SCALE GENOMIC DNA]</scope>
    <source>
        <strain evidence="2">cv. OR44</strain>
    </source>
</reference>
<evidence type="ECO:0000256" key="1">
    <source>
        <dbReference type="SAM" id="MobiDB-lite"/>
    </source>
</evidence>
<keyword evidence="3" id="KW-1185">Reference proteome</keyword>
<sequence length="121" mass="13325">MGQYPYYLPCILPILLLHQQDALLRPEPAYYHSLAGQWLWPLVGLLLEHSGRRRQAEHGRSGSDGMPTASEGKRRPLVEGGAEQEHRPAAGFGVASRGEARLAESRRGPSRLSPNGEDSTE</sequence>
<feature type="region of interest" description="Disordered" evidence="1">
    <location>
        <begin position="52"/>
        <end position="121"/>
    </location>
</feature>
<feature type="compositionally biased region" description="Polar residues" evidence="1">
    <location>
        <begin position="112"/>
        <end position="121"/>
    </location>
</feature>
<dbReference type="AlphaFoldDB" id="A0A0E0EBE2"/>
<protein>
    <submittedName>
        <fullName evidence="2">Uncharacterized protein</fullName>
    </submittedName>
</protein>
<evidence type="ECO:0000313" key="3">
    <source>
        <dbReference type="Proteomes" id="UP000008021"/>
    </source>
</evidence>
<dbReference type="Gramene" id="OMERI07G11570.1">
    <property type="protein sequence ID" value="OMERI07G11570.1"/>
    <property type="gene ID" value="OMERI07G11570"/>
</dbReference>
<organism evidence="2">
    <name type="scientific">Oryza meridionalis</name>
    <dbReference type="NCBI Taxonomy" id="40149"/>
    <lineage>
        <taxon>Eukaryota</taxon>
        <taxon>Viridiplantae</taxon>
        <taxon>Streptophyta</taxon>
        <taxon>Embryophyta</taxon>
        <taxon>Tracheophyta</taxon>
        <taxon>Spermatophyta</taxon>
        <taxon>Magnoliopsida</taxon>
        <taxon>Liliopsida</taxon>
        <taxon>Poales</taxon>
        <taxon>Poaceae</taxon>
        <taxon>BOP clade</taxon>
        <taxon>Oryzoideae</taxon>
        <taxon>Oryzeae</taxon>
        <taxon>Oryzinae</taxon>
        <taxon>Oryza</taxon>
    </lineage>
</organism>
<dbReference type="Proteomes" id="UP000008021">
    <property type="component" value="Chromosome 7"/>
</dbReference>
<dbReference type="EnsemblPlants" id="OMERI07G11570.1">
    <property type="protein sequence ID" value="OMERI07G11570.1"/>
    <property type="gene ID" value="OMERI07G11570"/>
</dbReference>